<keyword evidence="2" id="KW-1185">Reference proteome</keyword>
<name>A0ACB8A7K6_9AGAM</name>
<evidence type="ECO:0000313" key="2">
    <source>
        <dbReference type="Proteomes" id="UP000790377"/>
    </source>
</evidence>
<organism evidence="1 2">
    <name type="scientific">Hygrophoropsis aurantiaca</name>
    <dbReference type="NCBI Taxonomy" id="72124"/>
    <lineage>
        <taxon>Eukaryota</taxon>
        <taxon>Fungi</taxon>
        <taxon>Dikarya</taxon>
        <taxon>Basidiomycota</taxon>
        <taxon>Agaricomycotina</taxon>
        <taxon>Agaricomycetes</taxon>
        <taxon>Agaricomycetidae</taxon>
        <taxon>Boletales</taxon>
        <taxon>Coniophorineae</taxon>
        <taxon>Hygrophoropsidaceae</taxon>
        <taxon>Hygrophoropsis</taxon>
    </lineage>
</organism>
<accession>A0ACB8A7K6</accession>
<protein>
    <submittedName>
        <fullName evidence="1">Uncharacterized protein</fullName>
    </submittedName>
</protein>
<dbReference type="Proteomes" id="UP000790377">
    <property type="component" value="Unassembled WGS sequence"/>
</dbReference>
<evidence type="ECO:0000313" key="1">
    <source>
        <dbReference type="EMBL" id="KAH7909037.1"/>
    </source>
</evidence>
<dbReference type="EMBL" id="MU267782">
    <property type="protein sequence ID" value="KAH7909037.1"/>
    <property type="molecule type" value="Genomic_DNA"/>
</dbReference>
<comment type="caution">
    <text evidence="1">The sequence shown here is derived from an EMBL/GenBank/DDBJ whole genome shotgun (WGS) entry which is preliminary data.</text>
</comment>
<gene>
    <name evidence="1" type="ORF">BJ138DRAFT_1156210</name>
</gene>
<sequence>MTSQRDDRYYGSLPKARKSPPGGDSQSSGFFQTGQVPSNYSNAYLQPRSSQGRSDHSTSLYGQWPNTAPQQHTAPFYEQYDSRYSTQTQAYPSYQSRNSPTSLPADSHPSRKLPPLNPLSTGARDERWQNANYGSTASGYGDIRSPTAQYPAEYATYHQQNQNTYSYPPVPDSRHSQQLGATQHSQQLSMAGYSTERGLPAQVEAHGPSPYARSHNSVISSVITNEPAPMLAGEEPAIKKKRKRADAAQLKVLNETYDRTAFPSTEERAELARKLDMSARSVQIWFQNKRQSMRQTSRQTSTSANTTSRQSFSISQPEEIVSSYGGGSLSPAAVPSQPYMPRSTQEPRPITQLSQSPLPSHRRTRDEDADPRKWPGHGRY</sequence>
<reference evidence="1" key="1">
    <citation type="journal article" date="2021" name="New Phytol.">
        <title>Evolutionary innovations through gain and loss of genes in the ectomycorrhizal Boletales.</title>
        <authorList>
            <person name="Wu G."/>
            <person name="Miyauchi S."/>
            <person name="Morin E."/>
            <person name="Kuo A."/>
            <person name="Drula E."/>
            <person name="Varga T."/>
            <person name="Kohler A."/>
            <person name="Feng B."/>
            <person name="Cao Y."/>
            <person name="Lipzen A."/>
            <person name="Daum C."/>
            <person name="Hundley H."/>
            <person name="Pangilinan J."/>
            <person name="Johnson J."/>
            <person name="Barry K."/>
            <person name="LaButti K."/>
            <person name="Ng V."/>
            <person name="Ahrendt S."/>
            <person name="Min B."/>
            <person name="Choi I.G."/>
            <person name="Park H."/>
            <person name="Plett J.M."/>
            <person name="Magnuson J."/>
            <person name="Spatafora J.W."/>
            <person name="Nagy L.G."/>
            <person name="Henrissat B."/>
            <person name="Grigoriev I.V."/>
            <person name="Yang Z.L."/>
            <person name="Xu J."/>
            <person name="Martin F.M."/>
        </authorList>
    </citation>
    <scope>NUCLEOTIDE SEQUENCE</scope>
    <source>
        <strain evidence="1">ATCC 28755</strain>
    </source>
</reference>
<proteinExistence type="predicted"/>